<dbReference type="EMBL" id="BLJP01000002">
    <property type="protein sequence ID" value="GFE92800.1"/>
    <property type="molecule type" value="Genomic_DNA"/>
</dbReference>
<sequence>MLFQTFYEGNLGPQELACLTSFAKNGHEVVVYSYSYKNLPAFINGRDAREILPEEMLFSLENGDHKGSFAIFSDIFRWELLKKKGGIWIDTDVVCISRDWPDAEIFFGYQDELIINNAIIKFPVNHELLHEASRISQDIGKNCLWGETGPVLLTKLVEKYKLEKYSQMEKVFYPAQFWWAHNIREEEVSRDKITEFRQMGAVCIHLWNECLRSTGIDKNTLPKENSLLDYILDEYNLKGYYKEYELKKCIKNLI</sequence>
<dbReference type="Gene3D" id="3.90.550.20">
    <property type="match status" value="1"/>
</dbReference>
<dbReference type="InterPro" id="IPR008441">
    <property type="entry name" value="AfumC-like_glycosyl_Trfase"/>
</dbReference>
<keyword evidence="2" id="KW-1185">Reference proteome</keyword>
<name>A0A6V8I5I5_9PROT</name>
<reference evidence="1 2" key="1">
    <citation type="journal article" date="2020" name="Cell Rep.">
        <title>Local necrotic cells trigger systemic immune activation via gut microbiome dysbiosis in Drosophila.</title>
        <authorList>
            <person name="Kosakamoto H."/>
            <person name="Yamauchi T."/>
            <person name="Akuzawa-Tokita Y."/>
            <person name="Nishimura K."/>
            <person name="Soga T."/>
            <person name="Murakami T."/>
            <person name="Mori H."/>
            <person name="Yamamoto K."/>
            <person name="Miyazaki R."/>
            <person name="Koto A."/>
            <person name="Miura M."/>
            <person name="Obata F."/>
        </authorList>
    </citation>
    <scope>NUCLEOTIDE SEQUENCE [LARGE SCALE GENOMIC DNA]</scope>
    <source>
        <strain evidence="1 2">Ai</strain>
    </source>
</reference>
<dbReference type="OrthoDB" id="5354021at2"/>
<dbReference type="Proteomes" id="UP000548726">
    <property type="component" value="Unassembled WGS sequence"/>
</dbReference>
<dbReference type="GO" id="GO:0006688">
    <property type="term" value="P:glycosphingolipid biosynthetic process"/>
    <property type="evidence" value="ECO:0007669"/>
    <property type="project" value="TreeGrafter"/>
</dbReference>
<dbReference type="SUPFAM" id="SSF53448">
    <property type="entry name" value="Nucleotide-diphospho-sugar transferases"/>
    <property type="match status" value="1"/>
</dbReference>
<dbReference type="InterPro" id="IPR051981">
    <property type="entry name" value="Glycosyltransf_32"/>
</dbReference>
<dbReference type="InterPro" id="IPR029044">
    <property type="entry name" value="Nucleotide-diphossugar_trans"/>
</dbReference>
<dbReference type="GO" id="GO:0016758">
    <property type="term" value="F:hexosyltransferase activity"/>
    <property type="evidence" value="ECO:0007669"/>
    <property type="project" value="TreeGrafter"/>
</dbReference>
<dbReference type="PANTHER" id="PTHR12042:SF21">
    <property type="entry name" value="ALPHA1,4-GALACTOSYLTRANSFERASE 1-RELATED"/>
    <property type="match status" value="1"/>
</dbReference>
<dbReference type="Pfam" id="PF05704">
    <property type="entry name" value="Caps_synth"/>
    <property type="match status" value="1"/>
</dbReference>
<dbReference type="RefSeq" id="WP_086656036.1">
    <property type="nucleotide sequence ID" value="NZ_BLJP01000002.1"/>
</dbReference>
<dbReference type="AlphaFoldDB" id="A0A6V8I5I5"/>
<evidence type="ECO:0008006" key="3">
    <source>
        <dbReference type="Google" id="ProtNLM"/>
    </source>
</evidence>
<dbReference type="GO" id="GO:0016020">
    <property type="term" value="C:membrane"/>
    <property type="evidence" value="ECO:0007669"/>
    <property type="project" value="GOC"/>
</dbReference>
<protein>
    <recommendedName>
        <fullName evidence="3">Alpha 1,4-glycosyltransferase domain-containing protein</fullName>
    </recommendedName>
</protein>
<evidence type="ECO:0000313" key="2">
    <source>
        <dbReference type="Proteomes" id="UP000548726"/>
    </source>
</evidence>
<evidence type="ECO:0000313" key="1">
    <source>
        <dbReference type="EMBL" id="GFE92800.1"/>
    </source>
</evidence>
<gene>
    <name evidence="1" type="ORF">DmAi_08590</name>
</gene>
<comment type="caution">
    <text evidence="1">The sequence shown here is derived from an EMBL/GenBank/DDBJ whole genome shotgun (WGS) entry which is preliminary data.</text>
</comment>
<accession>A0A6V8I5I5</accession>
<proteinExistence type="predicted"/>
<dbReference type="PANTHER" id="PTHR12042">
    <property type="entry name" value="LACTOSYLCERAMIDE 4-ALPHA-GALACTOSYLTRANSFERASE ALPHA- 1,4-GALACTOSYLTRANSFERASE"/>
    <property type="match status" value="1"/>
</dbReference>
<organism evidence="1 2">
    <name type="scientific">Acetobacter persici</name>
    <dbReference type="NCBI Taxonomy" id="1076596"/>
    <lineage>
        <taxon>Bacteria</taxon>
        <taxon>Pseudomonadati</taxon>
        <taxon>Pseudomonadota</taxon>
        <taxon>Alphaproteobacteria</taxon>
        <taxon>Acetobacterales</taxon>
        <taxon>Acetobacteraceae</taxon>
        <taxon>Acetobacter</taxon>
    </lineage>
</organism>